<dbReference type="PANTHER" id="PTHR32432">
    <property type="entry name" value="CELL DIVISION PROTEIN FTSA-RELATED"/>
    <property type="match status" value="1"/>
</dbReference>
<dbReference type="InterPro" id="IPR003494">
    <property type="entry name" value="SHS2_FtsA"/>
</dbReference>
<dbReference type="OrthoDB" id="9768127at2"/>
<dbReference type="EMBL" id="LN879430">
    <property type="protein sequence ID" value="CUH93142.1"/>
    <property type="molecule type" value="Genomic_DNA"/>
</dbReference>
<dbReference type="InterPro" id="IPR050696">
    <property type="entry name" value="FtsA/MreB"/>
</dbReference>
<dbReference type="Pfam" id="PF11104">
    <property type="entry name" value="PilM_2"/>
    <property type="match status" value="1"/>
</dbReference>
<organism evidence="2 3">
    <name type="scientific">Herbinix luporum</name>
    <dbReference type="NCBI Taxonomy" id="1679721"/>
    <lineage>
        <taxon>Bacteria</taxon>
        <taxon>Bacillati</taxon>
        <taxon>Bacillota</taxon>
        <taxon>Clostridia</taxon>
        <taxon>Lachnospirales</taxon>
        <taxon>Lachnospiraceae</taxon>
        <taxon>Herbinix</taxon>
    </lineage>
</organism>
<dbReference type="CDD" id="cd24049">
    <property type="entry name" value="ASKHA_NBD_PilM"/>
    <property type="match status" value="1"/>
</dbReference>
<dbReference type="AlphaFoldDB" id="A0A0K8J748"/>
<dbReference type="SUPFAM" id="SSF53067">
    <property type="entry name" value="Actin-like ATPase domain"/>
    <property type="match status" value="2"/>
</dbReference>
<dbReference type="InterPro" id="IPR043129">
    <property type="entry name" value="ATPase_NBD"/>
</dbReference>
<feature type="domain" description="SHS2" evidence="1">
    <location>
        <begin position="30"/>
        <end position="191"/>
    </location>
</feature>
<dbReference type="PIRSF" id="PIRSF019169">
    <property type="entry name" value="PilM"/>
    <property type="match status" value="1"/>
</dbReference>
<dbReference type="Gene3D" id="3.30.420.40">
    <property type="match status" value="2"/>
</dbReference>
<reference evidence="3" key="1">
    <citation type="submission" date="2015-09" db="EMBL/GenBank/DDBJ databases">
        <authorList>
            <person name="Wibberg D."/>
        </authorList>
    </citation>
    <scope>NUCLEOTIDE SEQUENCE [LARGE SCALE GENOMIC DNA]</scope>
    <source>
        <strain evidence="3">SD1D</strain>
    </source>
</reference>
<sequence length="370" mass="42177">MKKKGMNQSSIYDKILGQKDMYYKRGTMPIIGIDIGSNYIKMVKMKRNNKIARFAIEPIPEGVMAQGRIEAQEPLIDLIKNIKSKYKISGDSCAVCISGNEIIVRELTIPEMNEDQIMENIRHEIASFLPFKHEDYTIDYKVIDYQTDGNDGIGKLKVLVAAVPIRQAKAYVDVLKKAKLKVKYIDVGSNVDSKLSRWIIHTIGKNDLKDIAIIDFGAQTTDVTILNKGNYSLHKMISNGGEYLTSIIADKAGMDMQEAEEYKRKINFFEASEDNMIAQHVVNYFDYLILDINRILEFYKNRNNHKGVDQIYIMGGGSFLKGLSSYFEKRLGVKVFPLSEALEMFRGDLNQTEYLPVLFNAIGATMREEW</sequence>
<evidence type="ECO:0000313" key="3">
    <source>
        <dbReference type="Proteomes" id="UP000196053"/>
    </source>
</evidence>
<dbReference type="GO" id="GO:0051301">
    <property type="term" value="P:cell division"/>
    <property type="evidence" value="ECO:0007669"/>
    <property type="project" value="InterPro"/>
</dbReference>
<dbReference type="RefSeq" id="WP_058258411.1">
    <property type="nucleotide sequence ID" value="NZ_LN879430.1"/>
</dbReference>
<dbReference type="Proteomes" id="UP000196053">
    <property type="component" value="Chromosome I"/>
</dbReference>
<accession>A0A0K8J748</accession>
<name>A0A0K8J748_9FIRM</name>
<keyword evidence="3" id="KW-1185">Reference proteome</keyword>
<proteinExistence type="predicted"/>
<protein>
    <recommendedName>
        <fullName evidence="1">SHS2 domain-containing protein</fullName>
    </recommendedName>
</protein>
<evidence type="ECO:0000313" key="2">
    <source>
        <dbReference type="EMBL" id="CUH93142.1"/>
    </source>
</evidence>
<dbReference type="SMART" id="SM00842">
    <property type="entry name" value="FtsA"/>
    <property type="match status" value="1"/>
</dbReference>
<dbReference type="NCBIfam" id="TIGR01175">
    <property type="entry name" value="pilM"/>
    <property type="match status" value="1"/>
</dbReference>
<dbReference type="PANTHER" id="PTHR32432:SF3">
    <property type="entry name" value="ETHANOLAMINE UTILIZATION PROTEIN EUTJ"/>
    <property type="match status" value="1"/>
</dbReference>
<dbReference type="InterPro" id="IPR005883">
    <property type="entry name" value="PilM"/>
</dbReference>
<dbReference type="Gene3D" id="3.30.1490.300">
    <property type="match status" value="1"/>
</dbReference>
<gene>
    <name evidence="2" type="ORF">SD1D_1596</name>
</gene>
<dbReference type="KEGG" id="hsd:SD1D_1596"/>
<evidence type="ECO:0000259" key="1">
    <source>
        <dbReference type="SMART" id="SM00842"/>
    </source>
</evidence>